<feature type="chain" id="PRO_5046748874" evidence="9">
    <location>
        <begin position="34"/>
        <end position="235"/>
    </location>
</feature>
<comment type="function">
    <text evidence="1">Assembles around the rod to form the L-ring and probably protects the motor/basal body from shearing forces during rotation.</text>
</comment>
<dbReference type="EMBL" id="JBBUTI010000009">
    <property type="protein sequence ID" value="MEK8047539.1"/>
    <property type="molecule type" value="Genomic_DNA"/>
</dbReference>
<evidence type="ECO:0000313" key="10">
    <source>
        <dbReference type="EMBL" id="MEK8047539.1"/>
    </source>
</evidence>
<sequence>MTHPPRAPLPMVLPALVLALALAGCASTVPPVAGPPFSVQPNPPPMYVERMPTGAIFQPGMNTVSLFSQQRRPRQVGDVLKVNITEKLDIGRKVSTDIQRKNAAATKGPGSPNTSGLLGRLMNMDAKASGSDSFEGSGNTDSVSHFTGQITASVINVLANGHLVVAGERSITLNGSISNLRFAGVVDPQDVQAGNIVASTDVVNARFEVGGEGDVQDAASRNWVQRLTTRYLTVW</sequence>
<evidence type="ECO:0000256" key="9">
    <source>
        <dbReference type="SAM" id="SignalP"/>
    </source>
</evidence>
<name>A0ABU9C9Z6_9BURK</name>
<keyword evidence="10" id="KW-0966">Cell projection</keyword>
<dbReference type="PRINTS" id="PR01008">
    <property type="entry name" value="FLGLRINGFLGH"/>
</dbReference>
<evidence type="ECO:0000256" key="2">
    <source>
        <dbReference type="ARBA" id="ARBA00004117"/>
    </source>
</evidence>
<evidence type="ECO:0000313" key="11">
    <source>
        <dbReference type="Proteomes" id="UP001379945"/>
    </source>
</evidence>
<evidence type="ECO:0000256" key="7">
    <source>
        <dbReference type="ARBA" id="ARBA00023143"/>
    </source>
</evidence>
<dbReference type="PROSITE" id="PS51257">
    <property type="entry name" value="PROKAR_LIPOPROTEIN"/>
    <property type="match status" value="1"/>
</dbReference>
<keyword evidence="5 9" id="KW-0732">Signal</keyword>
<dbReference type="RefSeq" id="WP_341399845.1">
    <property type="nucleotide sequence ID" value="NZ_JBBUTI010000009.1"/>
</dbReference>
<reference evidence="10 11" key="1">
    <citation type="submission" date="2024-04" db="EMBL/GenBank/DDBJ databases">
        <title>Novel species of the genus Ideonella isolated from streams.</title>
        <authorList>
            <person name="Lu H."/>
        </authorList>
    </citation>
    <scope>NUCLEOTIDE SEQUENCE [LARGE SCALE GENOMIC DNA]</scope>
    <source>
        <strain evidence="10 11">LYT19W</strain>
    </source>
</reference>
<evidence type="ECO:0000256" key="3">
    <source>
        <dbReference type="ARBA" id="ARBA00004442"/>
    </source>
</evidence>
<accession>A0ABU9C9Z6</accession>
<comment type="caution">
    <text evidence="10">The sequence shown here is derived from an EMBL/GenBank/DDBJ whole genome shotgun (WGS) entry which is preliminary data.</text>
</comment>
<dbReference type="Proteomes" id="UP001379945">
    <property type="component" value="Unassembled WGS sequence"/>
</dbReference>
<evidence type="ECO:0000256" key="6">
    <source>
        <dbReference type="ARBA" id="ARBA00023136"/>
    </source>
</evidence>
<protein>
    <submittedName>
        <fullName evidence="10">Flagellar basal body L-ring protein FlgH</fullName>
    </submittedName>
</protein>
<dbReference type="Pfam" id="PF02107">
    <property type="entry name" value="FlgH"/>
    <property type="match status" value="1"/>
</dbReference>
<dbReference type="PANTHER" id="PTHR34933:SF1">
    <property type="entry name" value="FLAGELLAR L-RING PROTEIN"/>
    <property type="match status" value="1"/>
</dbReference>
<dbReference type="InterPro" id="IPR000527">
    <property type="entry name" value="Flag_Lring"/>
</dbReference>
<evidence type="ECO:0000256" key="5">
    <source>
        <dbReference type="ARBA" id="ARBA00022729"/>
    </source>
</evidence>
<comment type="similarity">
    <text evidence="4">Belongs to the FlgH family.</text>
</comment>
<keyword evidence="10" id="KW-0969">Cilium</keyword>
<keyword evidence="11" id="KW-1185">Reference proteome</keyword>
<keyword evidence="6" id="KW-0472">Membrane</keyword>
<evidence type="ECO:0000256" key="1">
    <source>
        <dbReference type="ARBA" id="ARBA00002591"/>
    </source>
</evidence>
<evidence type="ECO:0000256" key="4">
    <source>
        <dbReference type="ARBA" id="ARBA00006929"/>
    </source>
</evidence>
<keyword evidence="8" id="KW-0998">Cell outer membrane</keyword>
<evidence type="ECO:0000256" key="8">
    <source>
        <dbReference type="ARBA" id="ARBA00023237"/>
    </source>
</evidence>
<dbReference type="PANTHER" id="PTHR34933">
    <property type="entry name" value="FLAGELLAR L-RING PROTEIN"/>
    <property type="match status" value="1"/>
</dbReference>
<proteinExistence type="inferred from homology"/>
<feature type="signal peptide" evidence="9">
    <location>
        <begin position="1"/>
        <end position="33"/>
    </location>
</feature>
<organism evidence="10 11">
    <name type="scientific">Ideonella margarita</name>
    <dbReference type="NCBI Taxonomy" id="2984191"/>
    <lineage>
        <taxon>Bacteria</taxon>
        <taxon>Pseudomonadati</taxon>
        <taxon>Pseudomonadota</taxon>
        <taxon>Betaproteobacteria</taxon>
        <taxon>Burkholderiales</taxon>
        <taxon>Sphaerotilaceae</taxon>
        <taxon>Ideonella</taxon>
    </lineage>
</organism>
<gene>
    <name evidence="10" type="ORF">AACH00_14355</name>
</gene>
<comment type="subcellular location">
    <subcellularLocation>
        <location evidence="2">Bacterial flagellum basal body</location>
    </subcellularLocation>
    <subcellularLocation>
        <location evidence="3">Cell outer membrane</location>
    </subcellularLocation>
</comment>
<keyword evidence="10" id="KW-0282">Flagellum</keyword>
<keyword evidence="7" id="KW-0975">Bacterial flagellum</keyword>